<dbReference type="Proteomes" id="UP000050525">
    <property type="component" value="Unassembled WGS sequence"/>
</dbReference>
<proteinExistence type="predicted"/>
<evidence type="ECO:0000256" key="1">
    <source>
        <dbReference type="SAM" id="MobiDB-lite"/>
    </source>
</evidence>
<comment type="caution">
    <text evidence="2">The sequence shown here is derived from an EMBL/GenBank/DDBJ whole genome shotgun (WGS) entry which is preliminary data.</text>
</comment>
<protein>
    <submittedName>
        <fullName evidence="2">Uncharacterized protein</fullName>
    </submittedName>
</protein>
<dbReference type="AlphaFoldDB" id="A0A151N7A2"/>
<sequence>MGWRLVRCSHFPVLRGSWRETQEGGRREPRTKGKEESGPMLSANASCCHPDVLLFVMPPCWYFSPSPRARPRCMPCTEGERCRKETADAVLARQTMSRKASWTSPRRHLLRVTSRWSPPVVPEVTLTSAALAPATFAPLWKIKPFYGSRVLKFGSCRGPSI</sequence>
<name>A0A151N7A2_ALLMI</name>
<reference evidence="2 3" key="1">
    <citation type="journal article" date="2012" name="Genome Biol.">
        <title>Sequencing three crocodilian genomes to illuminate the evolution of archosaurs and amniotes.</title>
        <authorList>
            <person name="St John J.A."/>
            <person name="Braun E.L."/>
            <person name="Isberg S.R."/>
            <person name="Miles L.G."/>
            <person name="Chong A.Y."/>
            <person name="Gongora J."/>
            <person name="Dalzell P."/>
            <person name="Moran C."/>
            <person name="Bed'hom B."/>
            <person name="Abzhanov A."/>
            <person name="Burgess S.C."/>
            <person name="Cooksey A.M."/>
            <person name="Castoe T.A."/>
            <person name="Crawford N.G."/>
            <person name="Densmore L.D."/>
            <person name="Drew J.C."/>
            <person name="Edwards S.V."/>
            <person name="Faircloth B.C."/>
            <person name="Fujita M.K."/>
            <person name="Greenwold M.J."/>
            <person name="Hoffmann F.G."/>
            <person name="Howard J.M."/>
            <person name="Iguchi T."/>
            <person name="Janes D.E."/>
            <person name="Khan S.Y."/>
            <person name="Kohno S."/>
            <person name="de Koning A.J."/>
            <person name="Lance S.L."/>
            <person name="McCarthy F.M."/>
            <person name="McCormack J.E."/>
            <person name="Merchant M.E."/>
            <person name="Peterson D.G."/>
            <person name="Pollock D.D."/>
            <person name="Pourmand N."/>
            <person name="Raney B.J."/>
            <person name="Roessler K.A."/>
            <person name="Sanford J.R."/>
            <person name="Sawyer R.H."/>
            <person name="Schmidt C.J."/>
            <person name="Triplett E.W."/>
            <person name="Tuberville T.D."/>
            <person name="Venegas-Anaya M."/>
            <person name="Howard J.T."/>
            <person name="Jarvis E.D."/>
            <person name="Guillette L.J.Jr."/>
            <person name="Glenn T.C."/>
            <person name="Green R.E."/>
            <person name="Ray D.A."/>
        </authorList>
    </citation>
    <scope>NUCLEOTIDE SEQUENCE [LARGE SCALE GENOMIC DNA]</scope>
    <source>
        <strain evidence="2">KSC_2009_1</strain>
    </source>
</reference>
<feature type="region of interest" description="Disordered" evidence="1">
    <location>
        <begin position="19"/>
        <end position="40"/>
    </location>
</feature>
<dbReference type="EMBL" id="AKHW03003879">
    <property type="protein sequence ID" value="KYO32704.1"/>
    <property type="molecule type" value="Genomic_DNA"/>
</dbReference>
<organism evidence="2 3">
    <name type="scientific">Alligator mississippiensis</name>
    <name type="common">American alligator</name>
    <dbReference type="NCBI Taxonomy" id="8496"/>
    <lineage>
        <taxon>Eukaryota</taxon>
        <taxon>Metazoa</taxon>
        <taxon>Chordata</taxon>
        <taxon>Craniata</taxon>
        <taxon>Vertebrata</taxon>
        <taxon>Euteleostomi</taxon>
        <taxon>Archelosauria</taxon>
        <taxon>Archosauria</taxon>
        <taxon>Crocodylia</taxon>
        <taxon>Alligatoridae</taxon>
        <taxon>Alligatorinae</taxon>
        <taxon>Alligator</taxon>
    </lineage>
</organism>
<gene>
    <name evidence="2" type="ORF">Y1Q_0009317</name>
</gene>
<accession>A0A151N7A2</accession>
<evidence type="ECO:0000313" key="2">
    <source>
        <dbReference type="EMBL" id="KYO32704.1"/>
    </source>
</evidence>
<keyword evidence="3" id="KW-1185">Reference proteome</keyword>
<feature type="compositionally biased region" description="Basic and acidic residues" evidence="1">
    <location>
        <begin position="19"/>
        <end position="37"/>
    </location>
</feature>
<evidence type="ECO:0000313" key="3">
    <source>
        <dbReference type="Proteomes" id="UP000050525"/>
    </source>
</evidence>